<feature type="compositionally biased region" description="Low complexity" evidence="1">
    <location>
        <begin position="102"/>
        <end position="111"/>
    </location>
</feature>
<evidence type="ECO:0000313" key="4">
    <source>
        <dbReference type="Proteomes" id="UP000076798"/>
    </source>
</evidence>
<protein>
    <recommendedName>
        <fullName evidence="2">G-patch domain-containing protein</fullName>
    </recommendedName>
</protein>
<dbReference type="AlphaFoldDB" id="A0A165YAJ6"/>
<keyword evidence="4" id="KW-1185">Reference proteome</keyword>
<dbReference type="GO" id="GO:0003676">
    <property type="term" value="F:nucleic acid binding"/>
    <property type="evidence" value="ECO:0007669"/>
    <property type="project" value="InterPro"/>
</dbReference>
<dbReference type="STRING" id="1314776.A0A165YAJ6"/>
<accession>A0A165YAJ6</accession>
<dbReference type="InterPro" id="IPR050656">
    <property type="entry name" value="PINX1"/>
</dbReference>
<dbReference type="InterPro" id="IPR000467">
    <property type="entry name" value="G_patch_dom"/>
</dbReference>
<organism evidence="3 4">
    <name type="scientific">Sistotremastrum suecicum HHB10207 ss-3</name>
    <dbReference type="NCBI Taxonomy" id="1314776"/>
    <lineage>
        <taxon>Eukaryota</taxon>
        <taxon>Fungi</taxon>
        <taxon>Dikarya</taxon>
        <taxon>Basidiomycota</taxon>
        <taxon>Agaricomycotina</taxon>
        <taxon>Agaricomycetes</taxon>
        <taxon>Sistotremastrales</taxon>
        <taxon>Sistotremastraceae</taxon>
        <taxon>Sistotremastrum</taxon>
    </lineage>
</organism>
<dbReference type="PROSITE" id="PS50174">
    <property type="entry name" value="G_PATCH"/>
    <property type="match status" value="1"/>
</dbReference>
<dbReference type="Proteomes" id="UP000076798">
    <property type="component" value="Unassembled WGS sequence"/>
</dbReference>
<feature type="region of interest" description="Disordered" evidence="1">
    <location>
        <begin position="49"/>
        <end position="132"/>
    </location>
</feature>
<dbReference type="OrthoDB" id="29523at2759"/>
<name>A0A165YAJ6_9AGAM</name>
<evidence type="ECO:0000313" key="3">
    <source>
        <dbReference type="EMBL" id="KZT33044.1"/>
    </source>
</evidence>
<reference evidence="3 4" key="1">
    <citation type="journal article" date="2016" name="Mol. Biol. Evol.">
        <title>Comparative Genomics of Early-Diverging Mushroom-Forming Fungi Provides Insights into the Origins of Lignocellulose Decay Capabilities.</title>
        <authorList>
            <person name="Nagy L.G."/>
            <person name="Riley R."/>
            <person name="Tritt A."/>
            <person name="Adam C."/>
            <person name="Daum C."/>
            <person name="Floudas D."/>
            <person name="Sun H."/>
            <person name="Yadav J.S."/>
            <person name="Pangilinan J."/>
            <person name="Larsson K.H."/>
            <person name="Matsuura K."/>
            <person name="Barry K."/>
            <person name="Labutti K."/>
            <person name="Kuo R."/>
            <person name="Ohm R.A."/>
            <person name="Bhattacharya S.S."/>
            <person name="Shirouzu T."/>
            <person name="Yoshinaga Y."/>
            <person name="Martin F.M."/>
            <person name="Grigoriev I.V."/>
            <person name="Hibbett D.S."/>
        </authorList>
    </citation>
    <scope>NUCLEOTIDE SEQUENCE [LARGE SCALE GENOMIC DNA]</scope>
    <source>
        <strain evidence="3 4">HHB10207 ss-3</strain>
    </source>
</reference>
<proteinExistence type="predicted"/>
<dbReference type="PANTHER" id="PTHR23149">
    <property type="entry name" value="G PATCH DOMAIN CONTAINING PROTEIN"/>
    <property type="match status" value="1"/>
</dbReference>
<gene>
    <name evidence="3" type="ORF">SISSUDRAFT_445893</name>
</gene>
<evidence type="ECO:0000259" key="2">
    <source>
        <dbReference type="PROSITE" id="PS50174"/>
    </source>
</evidence>
<evidence type="ECO:0000256" key="1">
    <source>
        <dbReference type="SAM" id="MobiDB-lite"/>
    </source>
</evidence>
<feature type="compositionally biased region" description="Gly residues" evidence="1">
    <location>
        <begin position="49"/>
        <end position="61"/>
    </location>
</feature>
<feature type="compositionally biased region" description="Basic and acidic residues" evidence="1">
    <location>
        <begin position="62"/>
        <end position="86"/>
    </location>
</feature>
<sequence>MYHTPDAAKFGQSYLEKFGWQSGTGLGSNLEGMKTHLKVMQKLDLMGIGGNRKGGGVGDEGGQGREYEMLLRRLNEAERRKEKGKGEGTSGSSEGVGEESDTSSGESSSSSEKSDEEPKPKTKKRKVEEKVEKVVVKTVAPRPMAYVLSLSLFDR</sequence>
<feature type="compositionally biased region" description="Basic and acidic residues" evidence="1">
    <location>
        <begin position="112"/>
        <end position="132"/>
    </location>
</feature>
<feature type="domain" description="G-patch" evidence="2">
    <location>
        <begin position="7"/>
        <end position="53"/>
    </location>
</feature>
<dbReference type="EMBL" id="KV428272">
    <property type="protein sequence ID" value="KZT33044.1"/>
    <property type="molecule type" value="Genomic_DNA"/>
</dbReference>
<dbReference type="Pfam" id="PF01585">
    <property type="entry name" value="G-patch"/>
    <property type="match status" value="1"/>
</dbReference>